<dbReference type="KEGG" id="aman:B6F84_09520"/>
<evidence type="ECO:0000256" key="2">
    <source>
        <dbReference type="ARBA" id="ARBA00023125"/>
    </source>
</evidence>
<dbReference type="OrthoDB" id="25654at2157"/>
<organism evidence="5 6">
    <name type="scientific">Acidianus manzaensis</name>
    <dbReference type="NCBI Taxonomy" id="282676"/>
    <lineage>
        <taxon>Archaea</taxon>
        <taxon>Thermoproteota</taxon>
        <taxon>Thermoprotei</taxon>
        <taxon>Sulfolobales</taxon>
        <taxon>Sulfolobaceae</taxon>
        <taxon>Acidianus</taxon>
    </lineage>
</organism>
<keyword evidence="2" id="KW-0238">DNA-binding</keyword>
<evidence type="ECO:0000313" key="6">
    <source>
        <dbReference type="Proteomes" id="UP000193404"/>
    </source>
</evidence>
<reference evidence="5 6" key="1">
    <citation type="submission" date="2017-03" db="EMBL/GenBank/DDBJ databases">
        <title>Sulfur activation and transportation mechanism of thermophilic Archaea Acidianus manzaensis YN-25.</title>
        <authorList>
            <person name="Ma Y."/>
            <person name="Yang Y."/>
            <person name="Xia J."/>
        </authorList>
    </citation>
    <scope>NUCLEOTIDE SEQUENCE [LARGE SCALE GENOMIC DNA]</scope>
    <source>
        <strain evidence="5 6">YN-25</strain>
    </source>
</reference>
<dbReference type="STRING" id="282676.B6F84_09520"/>
<dbReference type="InterPro" id="IPR014864">
    <property type="entry name" value="TF_NikR_Ni-bd_C"/>
</dbReference>
<protein>
    <submittedName>
        <fullName evidence="5">Nickel-responsive regulator</fullName>
    </submittedName>
</protein>
<evidence type="ECO:0000256" key="3">
    <source>
        <dbReference type="ARBA" id="ARBA00023163"/>
    </source>
</evidence>
<keyword evidence="3" id="KW-0804">Transcription</keyword>
<evidence type="ECO:0000313" key="5">
    <source>
        <dbReference type="EMBL" id="ARM76239.1"/>
    </source>
</evidence>
<dbReference type="SUPFAM" id="SSF55021">
    <property type="entry name" value="ACT-like"/>
    <property type="match status" value="1"/>
</dbReference>
<name>A0A1W6K154_9CREN</name>
<dbReference type="InterPro" id="IPR010985">
    <property type="entry name" value="Ribbon_hlx_hlx"/>
</dbReference>
<dbReference type="InterPro" id="IPR045865">
    <property type="entry name" value="ACT-like_dom_sf"/>
</dbReference>
<dbReference type="RefSeq" id="WP_148692023.1">
    <property type="nucleotide sequence ID" value="NZ_CP020477.1"/>
</dbReference>
<dbReference type="EMBL" id="CP020477">
    <property type="protein sequence ID" value="ARM76239.1"/>
    <property type="molecule type" value="Genomic_DNA"/>
</dbReference>
<dbReference type="GO" id="GO:0006355">
    <property type="term" value="P:regulation of DNA-templated transcription"/>
    <property type="evidence" value="ECO:0007669"/>
    <property type="project" value="InterPro"/>
</dbReference>
<dbReference type="CDD" id="cd22231">
    <property type="entry name" value="RHH_NikR_HicB-like"/>
    <property type="match status" value="1"/>
</dbReference>
<evidence type="ECO:0000259" key="4">
    <source>
        <dbReference type="Pfam" id="PF08753"/>
    </source>
</evidence>
<keyword evidence="1" id="KW-0805">Transcription regulation</keyword>
<proteinExistence type="predicted"/>
<gene>
    <name evidence="5" type="ORF">B6F84_09520</name>
</gene>
<dbReference type="AlphaFoldDB" id="A0A1W6K154"/>
<dbReference type="InterPro" id="IPR027271">
    <property type="entry name" value="Acetolactate_synth/TF_NikR_C"/>
</dbReference>
<evidence type="ECO:0000256" key="1">
    <source>
        <dbReference type="ARBA" id="ARBA00023015"/>
    </source>
</evidence>
<sequence length="131" mass="15013">MSAEKISVSIPRDLLEQLEKFMKKSSVMDRSKIFQIALRNFLDENLSEDKEVTGIINIIYNEDSTGDITKVQHEKLISIISTLHIHLNEKECMEAIAVKGKKKELIDLALILSQIRGVKKVKLLTYNENEK</sequence>
<dbReference type="Proteomes" id="UP000193404">
    <property type="component" value="Chromosome"/>
</dbReference>
<keyword evidence="6" id="KW-1185">Reference proteome</keyword>
<dbReference type="SUPFAM" id="SSF47598">
    <property type="entry name" value="Ribbon-helix-helix"/>
    <property type="match status" value="1"/>
</dbReference>
<dbReference type="GO" id="GO:0003677">
    <property type="term" value="F:DNA binding"/>
    <property type="evidence" value="ECO:0007669"/>
    <property type="project" value="TreeGrafter"/>
</dbReference>
<dbReference type="InterPro" id="IPR050192">
    <property type="entry name" value="CopG/NikR_regulator"/>
</dbReference>
<dbReference type="PANTHER" id="PTHR34719:SF2">
    <property type="entry name" value="NICKEL-RESPONSIVE REGULATOR"/>
    <property type="match status" value="1"/>
</dbReference>
<dbReference type="GeneID" id="41591162"/>
<dbReference type="Pfam" id="PF08753">
    <property type="entry name" value="NikR_C"/>
    <property type="match status" value="1"/>
</dbReference>
<dbReference type="PANTHER" id="PTHR34719">
    <property type="entry name" value="NICKEL-RESPONSIVE REGULATOR"/>
    <property type="match status" value="1"/>
</dbReference>
<dbReference type="Gene3D" id="3.30.70.1150">
    <property type="entry name" value="ACT-like. Chain A, domain 2"/>
    <property type="match status" value="1"/>
</dbReference>
<feature type="domain" description="Transcription factor NikR nickel binding C-terminal" evidence="4">
    <location>
        <begin position="54"/>
        <end position="125"/>
    </location>
</feature>
<dbReference type="InterPro" id="IPR013321">
    <property type="entry name" value="Arc_rbn_hlx_hlx"/>
</dbReference>
<accession>A0A1W6K154</accession>
<dbReference type="Gene3D" id="1.10.1220.10">
    <property type="entry name" value="Met repressor-like"/>
    <property type="match status" value="1"/>
</dbReference>